<proteinExistence type="predicted"/>
<protein>
    <submittedName>
        <fullName evidence="3">Uncharacterized protein LOC109067360</fullName>
    </submittedName>
</protein>
<dbReference type="AlphaFoldDB" id="A0A9Q9WR44"/>
<organism evidence="3">
    <name type="scientific">Cyprinus carpio</name>
    <name type="common">Common carp</name>
    <dbReference type="NCBI Taxonomy" id="7962"/>
    <lineage>
        <taxon>Eukaryota</taxon>
        <taxon>Metazoa</taxon>
        <taxon>Chordata</taxon>
        <taxon>Craniata</taxon>
        <taxon>Vertebrata</taxon>
        <taxon>Euteleostomi</taxon>
        <taxon>Actinopterygii</taxon>
        <taxon>Neopterygii</taxon>
        <taxon>Teleostei</taxon>
        <taxon>Ostariophysi</taxon>
        <taxon>Cypriniformes</taxon>
        <taxon>Cyprinidae</taxon>
        <taxon>Cyprininae</taxon>
        <taxon>Cyprinus</taxon>
    </lineage>
</organism>
<dbReference type="Pfam" id="PF13837">
    <property type="entry name" value="Myb_DNA-bind_4"/>
    <property type="match status" value="1"/>
</dbReference>
<name>A0A9Q9WR44_CYPCA</name>
<gene>
    <name evidence="3" type="primary">LOC109067360</name>
</gene>
<dbReference type="KEGG" id="ccar:109067360"/>
<dbReference type="RefSeq" id="XP_042588005.1">
    <property type="nucleotide sequence ID" value="XM_042732071.1"/>
</dbReference>
<dbReference type="PANTHER" id="PTHR47595:SF1">
    <property type="entry name" value="MYB_SANT-LIKE DNA-BINDING DOMAIN-CONTAINING PROTEIN"/>
    <property type="match status" value="1"/>
</dbReference>
<evidence type="ECO:0000256" key="1">
    <source>
        <dbReference type="SAM" id="MobiDB-lite"/>
    </source>
</evidence>
<reference evidence="3" key="1">
    <citation type="submission" date="2025-08" db="UniProtKB">
        <authorList>
            <consortium name="RefSeq"/>
        </authorList>
    </citation>
    <scope>IDENTIFICATION</scope>
    <source>
        <tissue evidence="3">Muscle</tissue>
    </source>
</reference>
<dbReference type="FunFam" id="1.10.10.60:FF:000032">
    <property type="entry name" value="Zinc finger and SCAN domain-containing 20"/>
    <property type="match status" value="1"/>
</dbReference>
<dbReference type="GeneID" id="109067360"/>
<dbReference type="OrthoDB" id="691673at2759"/>
<feature type="domain" description="Myb/SANT-like DNA-binding" evidence="2">
    <location>
        <begin position="6"/>
        <end position="82"/>
    </location>
</feature>
<dbReference type="PANTHER" id="PTHR47595">
    <property type="entry name" value="HEAT SHOCK 70 KDA PROTEIN 14"/>
    <property type="match status" value="1"/>
</dbReference>
<feature type="region of interest" description="Disordered" evidence="1">
    <location>
        <begin position="251"/>
        <end position="285"/>
    </location>
</feature>
<dbReference type="InterPro" id="IPR044822">
    <property type="entry name" value="Myb_DNA-bind_4"/>
</dbReference>
<evidence type="ECO:0000259" key="2">
    <source>
        <dbReference type="Pfam" id="PF13837"/>
    </source>
</evidence>
<dbReference type="Proteomes" id="UP001155660">
    <property type="component" value="Chromosome A3"/>
</dbReference>
<sequence>MAAHGQTWSSEEVRSLIEIWSDDHIRSQLSKTHKNSAIFSLFSKQLRERGFDRSVEQCRVKAKKLCQQYIQVRDALNKTGSSVGDSSNISSDADVTNTVADAGVSEDPGTESSANEEAIIGWRLPIPGAKARKRKLKSCKADVDIQAYMMDNRMMLTELHRAEQSQVAQEAACFERILKAQQEAEERRFQKMQAQQQATNQMFLQLMGTLASALNPGQPPPHSTTVPAWTTTPPPTSIPSAWSLPHLFQPTALLPMNNPHHHRQSESPSNQDEHPSTSSIIHDINSTHYYNM</sequence>
<evidence type="ECO:0000313" key="3">
    <source>
        <dbReference type="RefSeq" id="XP_042588005.1"/>
    </source>
</evidence>
<accession>A0A9Q9WR44</accession>
<feature type="compositionally biased region" description="Polar residues" evidence="1">
    <location>
        <begin position="266"/>
        <end position="285"/>
    </location>
</feature>